<dbReference type="SMART" id="SM00533">
    <property type="entry name" value="MUTSd"/>
    <property type="match status" value="1"/>
</dbReference>
<feature type="compositionally biased region" description="Basic residues" evidence="7">
    <location>
        <begin position="242"/>
        <end position="261"/>
    </location>
</feature>
<keyword evidence="5 6" id="KW-0238">DNA-binding</keyword>
<feature type="compositionally biased region" description="Low complexity" evidence="7">
    <location>
        <begin position="26"/>
        <end position="37"/>
    </location>
</feature>
<dbReference type="SMART" id="SM00534">
    <property type="entry name" value="MUTSac"/>
    <property type="match status" value="1"/>
</dbReference>
<dbReference type="PANTHER" id="PTHR11361:SF148">
    <property type="entry name" value="DNA MISMATCH REPAIR PROTEIN MSH6"/>
    <property type="match status" value="1"/>
</dbReference>
<dbReference type="InterPro" id="IPR036678">
    <property type="entry name" value="MutS_con_dom_sf"/>
</dbReference>
<dbReference type="Pfam" id="PF01624">
    <property type="entry name" value="MutS_I"/>
    <property type="match status" value="1"/>
</dbReference>
<sequence length="1500" mass="168372">MSSQSTPKKNNPGKIHQQSLLSFFGTPKTKTSTPKKSASIQNTTKDTLTSALPTDLHLLSLNSEKQQDTAPPQKSRFFGSSFNKSSSSQSNDSNIKINPKSIQLTSSFEFSQEETLNDLDPSKNSTAPTNKNESHLKKQKDLASSIFDDSDSFDFEVDQDLLDQIEKAEKPINSNPIQTPRKRKAATKTYKLELSSDSDPFIDDSGSDANFSDNIATESEDDYPDLPESSDNEDIYTSSNTKKTKTPSKSKSFKKPIKQRKIYSSDNENATNSDKMDVDITHKKLPSLQSESSGIPLMMYMHKEPKGNSSTINRNVSLLSKTESESGTSMDSTSLLERFNKNAQKDPKKQSNFDRFKLNGSRINKSQDSKPAFDINYNHKQQRAKEFTEKNKERYKWLLDIRDGNGKRPGEPGYDSRTLFIPKNEWQRFTPFELQYWEIKSKNWDTVVFFKKGKFYELFENDADIGHQQFDLKLVDRVNMRMVGVPEMSFEHWATQFVAKGYKVAKVEQMESSLAKTMRERDGTDLSIASKDSTQSKSTNAKTDKVVKRELTCILTAGTLVDPKMLAGDLASYCMAIVETSSLIGEDGIPTSDGVSYGIAFVDTATAKFYVVGIENDDINRTQLETLLVQINPKEAVFVSGGSSPSFVSSSSSDGFTRYRDTGDGMGGLTQATWKVLRNTCGISTLWNGLIPNETFWNFKTTCSELKSNLYFGEKESLGNSIKNNQSNMAYPPVLEELEKSSIGKLVLTAVGGLVSYLRSLKLDRELVSLGNFEIYTPLRNKLSLMLDGSTLSNLDVFTVNGQTNFSQRNSSEGTLFHLVNHTLTPFGRRLIYQWVCHPLCDPVAINSRLDIVEYYLKNKNSNFFQDVEPSISKLPDLERLLSRVHTGSCRIPEWLRLIDSLTELNKNFISIKSSYLKNNDSTIPLKIKQILNSYPEIEAKSTLESFQKSFDWDKAKSENVLVPFPGSYPHVDSIGKKLHEIDEWLQEHLEYHRKLYKTNSIVYKSIGKELHQLEIPRKITVPHNYMRKSATKDVHRYYSPELNKKLMEQAELKELLNAALRDYKLVLFRRWGEQYRMWMQVVQIISEIDALFSLAKASEKMGVDSTRPEILTSSGQDSSGYIEFRNLKHPCLIDNMSSSFSDMSNGFVPNDIVLGSNPNKENEDEASVILLSGPNMGGKSTLIRQVCVAIVLAQLGCYVPATKAKMTVFSRIFTRLGAKDNLLLGRSTFMVEMAETATFLQLATKNCFVAVDELGRGTSTHDGEAVAFSVLHTLASRIGCLSIFSTHYGLLANDLCGPKVTKSIDDGSSIDDDSISMAGDLQNIEDGKWLPSIPTAPHIRPMHMACLVDQEAHRVTFLYKLKYGIAARSHGMNVAHMAGVPLDIVKRAEQVAIEFEHNSSILKRKNNEKISEEMDVDYEKKQLPINVLSDFANLIRVSKIELEGTNAKSSNSSGGFDRVGSKNSSNELFSVSSLSDPNYENQNWSCVVNHITKTVGEWK</sequence>
<evidence type="ECO:0000256" key="6">
    <source>
        <dbReference type="PIRNR" id="PIRNR037677"/>
    </source>
</evidence>
<name>A0A2T9YI63_9FUNG</name>
<dbReference type="Gene3D" id="3.40.1170.10">
    <property type="entry name" value="DNA repair protein MutS, domain I"/>
    <property type="match status" value="1"/>
</dbReference>
<dbReference type="GO" id="GO:0030983">
    <property type="term" value="F:mismatched DNA binding"/>
    <property type="evidence" value="ECO:0007669"/>
    <property type="project" value="UniProtKB-UniRule"/>
</dbReference>
<keyword evidence="11" id="KW-1185">Reference proteome</keyword>
<feature type="compositionally biased region" description="Polar residues" evidence="7">
    <location>
        <begin position="530"/>
        <end position="541"/>
    </location>
</feature>
<feature type="compositionally biased region" description="Low complexity" evidence="7">
    <location>
        <begin position="74"/>
        <end position="96"/>
    </location>
</feature>
<keyword evidence="4 6" id="KW-0067">ATP-binding</keyword>
<comment type="similarity">
    <text evidence="1 6">Belongs to the DNA mismatch repair MutS family.</text>
</comment>
<dbReference type="GO" id="GO:0032301">
    <property type="term" value="C:MutSalpha complex"/>
    <property type="evidence" value="ECO:0007669"/>
    <property type="project" value="TreeGrafter"/>
</dbReference>
<comment type="caution">
    <text evidence="10">The sequence shown here is derived from an EMBL/GenBank/DDBJ whole genome shotgun (WGS) entry which is preliminary data.</text>
</comment>
<dbReference type="FunFam" id="1.10.1420.10:FF:000005">
    <property type="entry name" value="DNA mismatch repair protein"/>
    <property type="match status" value="1"/>
</dbReference>
<feature type="region of interest" description="Disordered" evidence="7">
    <location>
        <begin position="517"/>
        <end position="541"/>
    </location>
</feature>
<dbReference type="OrthoDB" id="121051at2759"/>
<dbReference type="Pfam" id="PF05190">
    <property type="entry name" value="MutS_IV"/>
    <property type="match status" value="1"/>
</dbReference>
<feature type="compositionally biased region" description="Polar residues" evidence="7">
    <location>
        <begin position="207"/>
        <end position="217"/>
    </location>
</feature>
<evidence type="ECO:0000256" key="2">
    <source>
        <dbReference type="ARBA" id="ARBA00022741"/>
    </source>
</evidence>
<dbReference type="STRING" id="61424.A0A2T9YI63"/>
<evidence type="ECO:0000256" key="3">
    <source>
        <dbReference type="ARBA" id="ARBA00022763"/>
    </source>
</evidence>
<evidence type="ECO:0000313" key="11">
    <source>
        <dbReference type="Proteomes" id="UP000245699"/>
    </source>
</evidence>
<keyword evidence="6" id="KW-0234">DNA repair</keyword>
<dbReference type="FunFam" id="3.40.1170.10:FF:000002">
    <property type="entry name" value="DNA mismatch repair protein"/>
    <property type="match status" value="1"/>
</dbReference>
<dbReference type="PANTHER" id="PTHR11361">
    <property type="entry name" value="DNA MISMATCH REPAIR PROTEIN MUTS FAMILY MEMBER"/>
    <property type="match status" value="1"/>
</dbReference>
<keyword evidence="3 6" id="KW-0227">DNA damage</keyword>
<dbReference type="InterPro" id="IPR000432">
    <property type="entry name" value="DNA_mismatch_repair_MutS_C"/>
</dbReference>
<dbReference type="InterPro" id="IPR007860">
    <property type="entry name" value="DNA_mmatch_repair_MutS_con_dom"/>
</dbReference>
<dbReference type="Gene3D" id="3.40.50.300">
    <property type="entry name" value="P-loop containing nucleotide triphosphate hydrolases"/>
    <property type="match status" value="1"/>
</dbReference>
<dbReference type="InterPro" id="IPR017261">
    <property type="entry name" value="DNA_mismatch_repair_MutS/MSH"/>
</dbReference>
<feature type="compositionally biased region" description="Acidic residues" evidence="7">
    <location>
        <begin position="218"/>
        <end position="234"/>
    </location>
</feature>
<dbReference type="Gene3D" id="1.10.1420.10">
    <property type="match status" value="2"/>
</dbReference>
<feature type="domain" description="DNA mismatch repair protein MutS core" evidence="8">
    <location>
        <begin position="811"/>
        <end position="1136"/>
    </location>
</feature>
<dbReference type="Pfam" id="PF05188">
    <property type="entry name" value="MutS_II"/>
    <property type="match status" value="1"/>
</dbReference>
<dbReference type="InterPro" id="IPR036187">
    <property type="entry name" value="DNA_mismatch_repair_MutS_sf"/>
</dbReference>
<dbReference type="Pfam" id="PF00488">
    <property type="entry name" value="MutS_V"/>
    <property type="match status" value="2"/>
</dbReference>
<keyword evidence="2 6" id="KW-0547">Nucleotide-binding</keyword>
<evidence type="ECO:0000313" key="10">
    <source>
        <dbReference type="EMBL" id="PVU92042.1"/>
    </source>
</evidence>
<feature type="compositionally biased region" description="Polar residues" evidence="7">
    <location>
        <begin position="122"/>
        <end position="131"/>
    </location>
</feature>
<proteinExistence type="inferred from homology"/>
<organism evidence="10 11">
    <name type="scientific">Furculomyces boomerangus</name>
    <dbReference type="NCBI Taxonomy" id="61424"/>
    <lineage>
        <taxon>Eukaryota</taxon>
        <taxon>Fungi</taxon>
        <taxon>Fungi incertae sedis</taxon>
        <taxon>Zoopagomycota</taxon>
        <taxon>Kickxellomycotina</taxon>
        <taxon>Harpellomycetes</taxon>
        <taxon>Harpellales</taxon>
        <taxon>Harpellaceae</taxon>
        <taxon>Furculomyces</taxon>
    </lineage>
</organism>
<dbReference type="InterPro" id="IPR007861">
    <property type="entry name" value="DNA_mismatch_repair_MutS_clamp"/>
</dbReference>
<dbReference type="EMBL" id="MBFT01000387">
    <property type="protein sequence ID" value="PVU92042.1"/>
    <property type="molecule type" value="Genomic_DNA"/>
</dbReference>
<dbReference type="GO" id="GO:0005524">
    <property type="term" value="F:ATP binding"/>
    <property type="evidence" value="ECO:0007669"/>
    <property type="project" value="UniProtKB-UniRule"/>
</dbReference>
<dbReference type="GO" id="GO:0140664">
    <property type="term" value="F:ATP-dependent DNA damage sensor activity"/>
    <property type="evidence" value="ECO:0007669"/>
    <property type="project" value="InterPro"/>
</dbReference>
<dbReference type="InterPro" id="IPR027417">
    <property type="entry name" value="P-loop_NTPase"/>
</dbReference>
<accession>A0A2T9YI63</accession>
<evidence type="ECO:0000259" key="9">
    <source>
        <dbReference type="SMART" id="SM00534"/>
    </source>
</evidence>
<feature type="region of interest" description="Disordered" evidence="7">
    <location>
        <begin position="112"/>
        <end position="138"/>
    </location>
</feature>
<dbReference type="SUPFAM" id="SSF48334">
    <property type="entry name" value="DNA repair protein MutS, domain III"/>
    <property type="match status" value="1"/>
</dbReference>
<dbReference type="SUPFAM" id="SSF53150">
    <property type="entry name" value="DNA repair protein MutS, domain II"/>
    <property type="match status" value="1"/>
</dbReference>
<feature type="domain" description="DNA mismatch repair proteins mutS family" evidence="9">
    <location>
        <begin position="1167"/>
        <end position="1394"/>
    </location>
</feature>
<evidence type="ECO:0000256" key="4">
    <source>
        <dbReference type="ARBA" id="ARBA00022840"/>
    </source>
</evidence>
<dbReference type="PIRSF" id="PIRSF037677">
    <property type="entry name" value="DNA_mis_repair_Msh6"/>
    <property type="match status" value="1"/>
</dbReference>
<dbReference type="Pfam" id="PF05192">
    <property type="entry name" value="MutS_III"/>
    <property type="match status" value="1"/>
</dbReference>
<dbReference type="InterPro" id="IPR007695">
    <property type="entry name" value="DNA_mismatch_repair_MutS-lik_N"/>
</dbReference>
<dbReference type="SUPFAM" id="SSF55271">
    <property type="entry name" value="DNA repair protein MutS, domain I"/>
    <property type="match status" value="1"/>
</dbReference>
<dbReference type="Gene3D" id="3.30.420.110">
    <property type="entry name" value="MutS, connector domain"/>
    <property type="match status" value="1"/>
</dbReference>
<dbReference type="InterPro" id="IPR007696">
    <property type="entry name" value="DNA_mismatch_repair_MutS_core"/>
</dbReference>
<evidence type="ECO:0000256" key="7">
    <source>
        <dbReference type="SAM" id="MobiDB-lite"/>
    </source>
</evidence>
<feature type="compositionally biased region" description="Polar residues" evidence="7">
    <location>
        <begin position="262"/>
        <end position="273"/>
    </location>
</feature>
<feature type="region of interest" description="Disordered" evidence="7">
    <location>
        <begin position="166"/>
        <end position="275"/>
    </location>
</feature>
<evidence type="ECO:0000256" key="1">
    <source>
        <dbReference type="ARBA" id="ARBA00006271"/>
    </source>
</evidence>
<feature type="compositionally biased region" description="Polar residues" evidence="7">
    <location>
        <begin position="38"/>
        <end position="52"/>
    </location>
</feature>
<gene>
    <name evidence="10" type="ORF">BB559_003880</name>
</gene>
<reference evidence="10 11" key="1">
    <citation type="journal article" date="2018" name="MBio">
        <title>Comparative Genomics Reveals the Core Gene Toolbox for the Fungus-Insect Symbiosis.</title>
        <authorList>
            <person name="Wang Y."/>
            <person name="Stata M."/>
            <person name="Wang W."/>
            <person name="Stajich J.E."/>
            <person name="White M.M."/>
            <person name="Moncalvo J.M."/>
        </authorList>
    </citation>
    <scope>NUCLEOTIDE SEQUENCE [LARGE SCALE GENOMIC DNA]</scope>
    <source>
        <strain evidence="10 11">AUS-77-4</strain>
    </source>
</reference>
<feature type="region of interest" description="Disordered" evidence="7">
    <location>
        <begin position="1"/>
        <end position="98"/>
    </location>
</feature>
<dbReference type="InterPro" id="IPR045076">
    <property type="entry name" value="MutS"/>
</dbReference>
<evidence type="ECO:0000256" key="5">
    <source>
        <dbReference type="ARBA" id="ARBA00023125"/>
    </source>
</evidence>
<dbReference type="InterPro" id="IPR016151">
    <property type="entry name" value="DNA_mismatch_repair_MutS_N"/>
</dbReference>
<dbReference type="Proteomes" id="UP000245699">
    <property type="component" value="Unassembled WGS sequence"/>
</dbReference>
<evidence type="ECO:0000259" key="8">
    <source>
        <dbReference type="SMART" id="SM00533"/>
    </source>
</evidence>
<dbReference type="GO" id="GO:0006298">
    <property type="term" value="P:mismatch repair"/>
    <property type="evidence" value="ECO:0007669"/>
    <property type="project" value="InterPro"/>
</dbReference>
<comment type="function">
    <text evidence="6">Component of the post-replicative DNA mismatch repair system (MMR).</text>
</comment>
<dbReference type="SUPFAM" id="SSF52540">
    <property type="entry name" value="P-loop containing nucleoside triphosphate hydrolases"/>
    <property type="match status" value="1"/>
</dbReference>
<feature type="compositionally biased region" description="Polar residues" evidence="7">
    <location>
        <begin position="60"/>
        <end position="72"/>
    </location>
</feature>
<protein>
    <recommendedName>
        <fullName evidence="6">DNA mismatch repair protein</fullName>
    </recommendedName>
</protein>